<gene>
    <name evidence="3" type="ORF">BDV95DRAFT_495210</name>
</gene>
<evidence type="ECO:0000256" key="1">
    <source>
        <dbReference type="SAM" id="MobiDB-lite"/>
    </source>
</evidence>
<dbReference type="Proteomes" id="UP000481861">
    <property type="component" value="Unassembled WGS sequence"/>
</dbReference>
<evidence type="ECO:0000313" key="4">
    <source>
        <dbReference type="Proteomes" id="UP000481861"/>
    </source>
</evidence>
<dbReference type="Gene3D" id="3.80.10.10">
    <property type="entry name" value="Ribonuclease Inhibitor"/>
    <property type="match status" value="1"/>
</dbReference>
<dbReference type="EMBL" id="JAADJZ010000012">
    <property type="protein sequence ID" value="KAF2871142.1"/>
    <property type="molecule type" value="Genomic_DNA"/>
</dbReference>
<dbReference type="AlphaFoldDB" id="A0A7C8ME69"/>
<organism evidence="3 4">
    <name type="scientific">Massariosphaeria phaeospora</name>
    <dbReference type="NCBI Taxonomy" id="100035"/>
    <lineage>
        <taxon>Eukaryota</taxon>
        <taxon>Fungi</taxon>
        <taxon>Dikarya</taxon>
        <taxon>Ascomycota</taxon>
        <taxon>Pezizomycotina</taxon>
        <taxon>Dothideomycetes</taxon>
        <taxon>Pleosporomycetidae</taxon>
        <taxon>Pleosporales</taxon>
        <taxon>Pleosporales incertae sedis</taxon>
        <taxon>Massariosphaeria</taxon>
    </lineage>
</organism>
<dbReference type="SUPFAM" id="SSF52058">
    <property type="entry name" value="L domain-like"/>
    <property type="match status" value="1"/>
</dbReference>
<evidence type="ECO:0000313" key="3">
    <source>
        <dbReference type="EMBL" id="KAF2871142.1"/>
    </source>
</evidence>
<dbReference type="SUPFAM" id="SSF81383">
    <property type="entry name" value="F-box domain"/>
    <property type="match status" value="1"/>
</dbReference>
<feature type="compositionally biased region" description="Acidic residues" evidence="1">
    <location>
        <begin position="590"/>
        <end position="605"/>
    </location>
</feature>
<accession>A0A7C8ME69</accession>
<feature type="region of interest" description="Disordered" evidence="1">
    <location>
        <begin position="544"/>
        <end position="564"/>
    </location>
</feature>
<feature type="region of interest" description="Disordered" evidence="1">
    <location>
        <begin position="582"/>
        <end position="605"/>
    </location>
</feature>
<dbReference type="InterPro" id="IPR001810">
    <property type="entry name" value="F-box_dom"/>
</dbReference>
<evidence type="ECO:0000259" key="2">
    <source>
        <dbReference type="Pfam" id="PF12937"/>
    </source>
</evidence>
<dbReference type="InterPro" id="IPR036047">
    <property type="entry name" value="F-box-like_dom_sf"/>
</dbReference>
<feature type="domain" description="F-box" evidence="2">
    <location>
        <begin position="17"/>
        <end position="59"/>
    </location>
</feature>
<proteinExistence type="predicted"/>
<comment type="caution">
    <text evidence="3">The sequence shown here is derived from an EMBL/GenBank/DDBJ whole genome shotgun (WGS) entry which is preliminary data.</text>
</comment>
<dbReference type="Pfam" id="PF12937">
    <property type="entry name" value="F-box-like"/>
    <property type="match status" value="1"/>
</dbReference>
<reference evidence="3 4" key="1">
    <citation type="submission" date="2020-01" db="EMBL/GenBank/DDBJ databases">
        <authorList>
            <consortium name="DOE Joint Genome Institute"/>
            <person name="Haridas S."/>
            <person name="Albert R."/>
            <person name="Binder M."/>
            <person name="Bloem J."/>
            <person name="Labutti K."/>
            <person name="Salamov A."/>
            <person name="Andreopoulos B."/>
            <person name="Baker S.E."/>
            <person name="Barry K."/>
            <person name="Bills G."/>
            <person name="Bluhm B.H."/>
            <person name="Cannon C."/>
            <person name="Castanera R."/>
            <person name="Culley D.E."/>
            <person name="Daum C."/>
            <person name="Ezra D."/>
            <person name="Gonzalez J.B."/>
            <person name="Henrissat B."/>
            <person name="Kuo A."/>
            <person name="Liang C."/>
            <person name="Lipzen A."/>
            <person name="Lutzoni F."/>
            <person name="Magnuson J."/>
            <person name="Mondo S."/>
            <person name="Nolan M."/>
            <person name="Ohm R."/>
            <person name="Pangilinan J."/>
            <person name="Park H.-J.H."/>
            <person name="Ramirez L."/>
            <person name="Alfaro M."/>
            <person name="Sun H."/>
            <person name="Tritt A."/>
            <person name="Yoshinaga Y."/>
            <person name="Zwiers L.-H.L."/>
            <person name="Turgeon B.G."/>
            <person name="Goodwin S.B."/>
            <person name="Spatafora J.W."/>
            <person name="Crous P.W."/>
            <person name="Grigoriev I.V."/>
        </authorList>
    </citation>
    <scope>NUCLEOTIDE SEQUENCE [LARGE SCALE GENOMIC DNA]</scope>
    <source>
        <strain evidence="3 4">CBS 611.86</strain>
    </source>
</reference>
<dbReference type="OrthoDB" id="2522477at2759"/>
<sequence>MASTTSATAHPQARPLLALPTELILQIVAHLAVDNKGLCSLARTCKTLQPLCEDHIYTTIELLSTSNLRDIIEAFARRPERIEVVQTLKILYRFHNGLAATSEERQLFNACVAQMKKLRHWHVESPYDNFKWERGGHEWVEQDMEEFRKALEKASLHTGQALLEDVGMAQLETLTLHSHGAHSDFWELDGFHCLFRHPRLRYLHVSSFSLPADLPELEPYASTTPLTTLIFDECELTIKSLGRILRTPKSLKHLTLGENVANIVRTKGVSPQLTPAPRATLDALVPVAHSLESLTHFDPSWMTRNDLELNLRPVKFGGNGMRDFHQLKYLDCDPCSFFHKDIILTRGLAPPNLETLRLRRPRHHYNDFFDALPQRDPYIAIDTLKTLEFVQPADCRTIVATPRYVCDADRLKERHEYAYKLYKQGINTKIYMELHIKHGLIPPYLHGEKVPVLLCVYDAMEVGFHRIIVDEPKDDEDSQIKSEVHSDSESIGDAEVSAKEGVLPETDQLGQADILRLKNEVRRAITLARTQDRRSMHYYFDADEDEGEDAPDEQDDIHDDYTFMDDDDEVDAEDEDALDEEILGSLGADVFDEWETDDDDMLDVD</sequence>
<protein>
    <recommendedName>
        <fullName evidence="2">F-box domain-containing protein</fullName>
    </recommendedName>
</protein>
<dbReference type="InterPro" id="IPR032675">
    <property type="entry name" value="LRR_dom_sf"/>
</dbReference>
<keyword evidence="4" id="KW-1185">Reference proteome</keyword>
<name>A0A7C8ME69_9PLEO</name>